<dbReference type="GO" id="GO:0000462">
    <property type="term" value="P:maturation of SSU-rRNA from tricistronic rRNA transcript (SSU-rRNA, 5.8S rRNA, LSU-rRNA)"/>
    <property type="evidence" value="ECO:0007669"/>
    <property type="project" value="TreeGrafter"/>
</dbReference>
<gene>
    <name evidence="2" type="ORF">NKR23_g11614</name>
</gene>
<dbReference type="PANTHER" id="PTHR28096:SF1">
    <property type="entry name" value="PROTEIN FAF1"/>
    <property type="match status" value="1"/>
</dbReference>
<feature type="compositionally biased region" description="Basic residues" evidence="1">
    <location>
        <begin position="1"/>
        <end position="10"/>
    </location>
</feature>
<feature type="compositionally biased region" description="Acidic residues" evidence="1">
    <location>
        <begin position="49"/>
        <end position="60"/>
    </location>
</feature>
<dbReference type="InterPro" id="IPR053030">
    <property type="entry name" value="Ribosomal_biogenesis_FAF1-like"/>
</dbReference>
<sequence length="329" mass="33897">MGSLLGKRKARVAEEEDNPTAAIEDAQAIFRAHFEARFKPLPAAAAAATDEDDEDEESPSEDASISEPEDASGSEWGGIDDDDDDDSPAVEVIDHTTPTASAALATTAMSKSELRAYLSSRPPSTLSPASASLPSTGRASSSTKTVDPEDAPSLLANDLALQRLLSESHLLASLSPSASTATASSSSSSGGGGAGASGLPSFAAGRARAKATDMRLRALGSRESIFAQKKMPMAMRRGMAAAAAGREKKRRREAREGGVVLEREQNSSSGGSSGKRRSKGGGGGPRVDMPGVGRMKGAELRLSSRDVRSIEGTRSRGGGKGAGGKKKRR</sequence>
<protein>
    <recommendedName>
        <fullName evidence="4">Protein FAF1</fullName>
    </recommendedName>
</protein>
<keyword evidence="3" id="KW-1185">Reference proteome</keyword>
<evidence type="ECO:0000313" key="3">
    <source>
        <dbReference type="Proteomes" id="UP001174694"/>
    </source>
</evidence>
<dbReference type="Proteomes" id="UP001174694">
    <property type="component" value="Unassembled WGS sequence"/>
</dbReference>
<comment type="caution">
    <text evidence="2">The sequence shown here is derived from an EMBL/GenBank/DDBJ whole genome shotgun (WGS) entry which is preliminary data.</text>
</comment>
<feature type="compositionally biased region" description="Basic and acidic residues" evidence="1">
    <location>
        <begin position="253"/>
        <end position="265"/>
    </location>
</feature>
<feature type="compositionally biased region" description="Low complexity" evidence="1">
    <location>
        <begin position="118"/>
        <end position="136"/>
    </location>
</feature>
<feature type="compositionally biased region" description="Basic and acidic residues" evidence="1">
    <location>
        <begin position="296"/>
        <end position="314"/>
    </location>
</feature>
<dbReference type="PANTHER" id="PTHR28096">
    <property type="entry name" value="PROTEIN FAF1"/>
    <property type="match status" value="1"/>
</dbReference>
<name>A0AA38RA73_9PEZI</name>
<feature type="compositionally biased region" description="Acidic residues" evidence="1">
    <location>
        <begin position="67"/>
        <end position="88"/>
    </location>
</feature>
<reference evidence="2" key="1">
    <citation type="submission" date="2022-07" db="EMBL/GenBank/DDBJ databases">
        <title>Fungi with potential for degradation of polypropylene.</title>
        <authorList>
            <person name="Gostincar C."/>
        </authorList>
    </citation>
    <scope>NUCLEOTIDE SEQUENCE</scope>
    <source>
        <strain evidence="2">EXF-13308</strain>
    </source>
</reference>
<feature type="compositionally biased region" description="Low complexity" evidence="1">
    <location>
        <begin position="173"/>
        <end position="188"/>
    </location>
</feature>
<feature type="compositionally biased region" description="Low complexity" evidence="1">
    <location>
        <begin position="229"/>
        <end position="244"/>
    </location>
</feature>
<organism evidence="2 3">
    <name type="scientific">Pleurostoma richardsiae</name>
    <dbReference type="NCBI Taxonomy" id="41990"/>
    <lineage>
        <taxon>Eukaryota</taxon>
        <taxon>Fungi</taxon>
        <taxon>Dikarya</taxon>
        <taxon>Ascomycota</taxon>
        <taxon>Pezizomycotina</taxon>
        <taxon>Sordariomycetes</taxon>
        <taxon>Sordariomycetidae</taxon>
        <taxon>Calosphaeriales</taxon>
        <taxon>Pleurostomataceae</taxon>
        <taxon>Pleurostoma</taxon>
    </lineage>
</organism>
<dbReference type="AlphaFoldDB" id="A0AA38RA73"/>
<proteinExistence type="predicted"/>
<feature type="region of interest" description="Disordered" evidence="1">
    <location>
        <begin position="42"/>
        <end position="151"/>
    </location>
</feature>
<feature type="region of interest" description="Disordered" evidence="1">
    <location>
        <begin position="173"/>
        <end position="329"/>
    </location>
</feature>
<dbReference type="GO" id="GO:0005730">
    <property type="term" value="C:nucleolus"/>
    <property type="evidence" value="ECO:0007669"/>
    <property type="project" value="TreeGrafter"/>
</dbReference>
<feature type="region of interest" description="Disordered" evidence="1">
    <location>
        <begin position="1"/>
        <end position="22"/>
    </location>
</feature>
<accession>A0AA38RA73</accession>
<dbReference type="EMBL" id="JANBVO010000065">
    <property type="protein sequence ID" value="KAJ9131664.1"/>
    <property type="molecule type" value="Genomic_DNA"/>
</dbReference>
<evidence type="ECO:0000313" key="2">
    <source>
        <dbReference type="EMBL" id="KAJ9131664.1"/>
    </source>
</evidence>
<evidence type="ECO:0000256" key="1">
    <source>
        <dbReference type="SAM" id="MobiDB-lite"/>
    </source>
</evidence>
<evidence type="ECO:0008006" key="4">
    <source>
        <dbReference type="Google" id="ProtNLM"/>
    </source>
</evidence>
<feature type="compositionally biased region" description="Low complexity" evidence="1">
    <location>
        <begin position="96"/>
        <end position="108"/>
    </location>
</feature>